<feature type="compositionally biased region" description="Basic and acidic residues" evidence="1">
    <location>
        <begin position="473"/>
        <end position="497"/>
    </location>
</feature>
<comment type="caution">
    <text evidence="3">The sequence shown here is derived from an EMBL/GenBank/DDBJ whole genome shotgun (WGS) entry which is preliminary data.</text>
</comment>
<evidence type="ECO:0000313" key="3">
    <source>
        <dbReference type="EMBL" id="OTP72947.1"/>
    </source>
</evidence>
<feature type="compositionally biased region" description="Basic and acidic residues" evidence="1">
    <location>
        <begin position="340"/>
        <end position="352"/>
    </location>
</feature>
<dbReference type="NCBIfam" id="NF033510">
    <property type="entry name" value="Ca_tandemer"/>
    <property type="match status" value="9"/>
</dbReference>
<feature type="domain" description="Bacterial Ig-like" evidence="2">
    <location>
        <begin position="544"/>
        <end position="620"/>
    </location>
</feature>
<feature type="compositionally biased region" description="Basic and acidic residues" evidence="1">
    <location>
        <begin position="369"/>
        <end position="393"/>
    </location>
</feature>
<dbReference type="InterPro" id="IPR013783">
    <property type="entry name" value="Ig-like_fold"/>
</dbReference>
<name>A0A242MNP6_CABSO</name>
<feature type="compositionally biased region" description="Basic and acidic residues" evidence="1">
    <location>
        <begin position="265"/>
        <end position="274"/>
    </location>
</feature>
<gene>
    <name evidence="3" type="ORF">PAMC26577_19130</name>
</gene>
<feature type="domain" description="Bacterial Ig-like" evidence="2">
    <location>
        <begin position="434"/>
        <end position="519"/>
    </location>
</feature>
<feature type="compositionally biased region" description="Polar residues" evidence="1">
    <location>
        <begin position="309"/>
        <end position="318"/>
    </location>
</feature>
<feature type="compositionally biased region" description="Polar residues" evidence="1">
    <location>
        <begin position="498"/>
        <end position="509"/>
    </location>
</feature>
<dbReference type="InterPro" id="IPR044016">
    <property type="entry name" value="Big_13"/>
</dbReference>
<feature type="compositionally biased region" description="Polar residues" evidence="1">
    <location>
        <begin position="290"/>
        <end position="301"/>
    </location>
</feature>
<dbReference type="Gene3D" id="3.30.420.430">
    <property type="match status" value="7"/>
</dbReference>
<feature type="compositionally biased region" description="Basic and acidic residues" evidence="1">
    <location>
        <begin position="236"/>
        <end position="248"/>
    </location>
</feature>
<feature type="domain" description="Bacterial Ig-like" evidence="2">
    <location>
        <begin position="744"/>
        <end position="830"/>
    </location>
</feature>
<feature type="domain" description="Bacterial Ig-like" evidence="2">
    <location>
        <begin position="638"/>
        <end position="727"/>
    </location>
</feature>
<dbReference type="AlphaFoldDB" id="A0A242MNP6"/>
<dbReference type="EMBL" id="NBTZ01000080">
    <property type="protein sequence ID" value="OTP72947.1"/>
    <property type="molecule type" value="Genomic_DNA"/>
</dbReference>
<dbReference type="RefSeq" id="WP_062169239.1">
    <property type="nucleotide sequence ID" value="NZ_NBTZ01000080.1"/>
</dbReference>
<feature type="region of interest" description="Disordered" evidence="1">
    <location>
        <begin position="209"/>
        <end position="511"/>
    </location>
</feature>
<feature type="compositionally biased region" description="Basic and acidic residues" evidence="1">
    <location>
        <begin position="444"/>
        <end position="456"/>
    </location>
</feature>
<feature type="domain" description="Bacterial Ig-like" evidence="2">
    <location>
        <begin position="221"/>
        <end position="311"/>
    </location>
</feature>
<feature type="compositionally biased region" description="Polar residues" evidence="1">
    <location>
        <begin position="394"/>
        <end position="405"/>
    </location>
</feature>
<feature type="domain" description="Bacterial Ig-like" evidence="2">
    <location>
        <begin position="850"/>
        <end position="932"/>
    </location>
</feature>
<feature type="compositionally biased region" description="Polar residues" evidence="1">
    <location>
        <begin position="209"/>
        <end position="227"/>
    </location>
</feature>
<feature type="compositionally biased region" description="Polar residues" evidence="1">
    <location>
        <begin position="413"/>
        <end position="422"/>
    </location>
</feature>
<feature type="region of interest" description="Disordered" evidence="1">
    <location>
        <begin position="680"/>
        <end position="719"/>
    </location>
</feature>
<reference evidence="3 4" key="1">
    <citation type="submission" date="2017-03" db="EMBL/GenBank/DDBJ databases">
        <title>Genome analysis of strain PAMC 26577.</title>
        <authorList>
            <person name="Oh H.-M."/>
            <person name="Yang J.-A."/>
        </authorList>
    </citation>
    <scope>NUCLEOTIDE SEQUENCE [LARGE SCALE GENOMIC DNA]</scope>
    <source>
        <strain evidence="3 4">PAMC 26577</strain>
    </source>
</reference>
<evidence type="ECO:0000313" key="4">
    <source>
        <dbReference type="Proteomes" id="UP000195221"/>
    </source>
</evidence>
<dbReference type="Gene3D" id="2.60.40.10">
    <property type="entry name" value="Immunoglobulins"/>
    <property type="match status" value="2"/>
</dbReference>
<organism evidence="3 4">
    <name type="scientific">Caballeronia sordidicola</name>
    <name type="common">Burkholderia sordidicola</name>
    <dbReference type="NCBI Taxonomy" id="196367"/>
    <lineage>
        <taxon>Bacteria</taxon>
        <taxon>Pseudomonadati</taxon>
        <taxon>Pseudomonadota</taxon>
        <taxon>Betaproteobacteria</taxon>
        <taxon>Burkholderiales</taxon>
        <taxon>Burkholderiaceae</taxon>
        <taxon>Caballeronia</taxon>
    </lineage>
</organism>
<protein>
    <submittedName>
        <fullName evidence="3">T1SS secreted agglutinin RTX</fullName>
    </submittedName>
</protein>
<evidence type="ECO:0000259" key="2">
    <source>
        <dbReference type="Pfam" id="PF19077"/>
    </source>
</evidence>
<dbReference type="Proteomes" id="UP000195221">
    <property type="component" value="Unassembled WGS sequence"/>
</dbReference>
<dbReference type="Pfam" id="PF19077">
    <property type="entry name" value="Big_13"/>
    <property type="match status" value="8"/>
</dbReference>
<feature type="domain" description="Bacterial Ig-like" evidence="2">
    <location>
        <begin position="125"/>
        <end position="207"/>
    </location>
</feature>
<accession>A0A242MNP6</accession>
<feature type="compositionally biased region" description="Polar residues" evidence="1">
    <location>
        <begin position="703"/>
        <end position="716"/>
    </location>
</feature>
<feature type="domain" description="Bacterial Ig-like" evidence="2">
    <location>
        <begin position="330"/>
        <end position="415"/>
    </location>
</feature>
<sequence length="1025" mass="103117">MAIQSTAPSQAIITSVGSAQSGGTADNNHPVITGKADAGTKVNVYDGVKLIGTADVGTDGTWSFTVPDSLTVKAGKHTFTAVSMDGDVWGATSAQFAVTLPGGAQVPNPPVVDSFTDNVGPVTGPITAGTTTDDSKPAMSGTGTAGDIIKLYDGDKVIGSATVDPAGKWTVQPKDALSDGAHDVHVTESNATGESGPTSPIPFTVDTVTPSTPVINGATDNVGSITGSIPAGGTTDDPKPEFSGKGDPGDTVTLYDGDTPIGSAKVDDNGDWKIKPINNLPDGDHKITADETNAAGNSSKPSEPIEFTVDTTKPSTPEISGATDNVGPVTGPIPSGGTTDDPKPEFSGKGDPGDTVTLYDGGTPIGSAKVDDNGDWKIKPVNDLPDGDHKITADETNAAGNTSRPSEPLEFTVDTTTPSTPVINGATDNVGPVTGAIPSGGTTDDPKPEFSGKGDPGDTVTLYDGDTPIGSAKVDDNGDWKIKPTNDLPDGDHKITADETNAAGNSSKPSEPIDIKVDTAKPQPPAINNVQDNEGLVTGPIVAGSTTDDTHPVVSGSGKAGDLITLLDGTTVVGSARVDENGKWSIKPTDLANGPHSLTATDTNAAGVTSDPSTPFAFTVLTGAPVAPTISDAIDGVGTITGAIPNNGTTDDAEPTFNGSGKAGDIIKLYDNGTTLIGSGTVDKDGNWSIKPTNALSDDPHSITATDTNPAGTQSPPSDPLNFTVDTSKPATPGISSITDNVGPVTGAIPSGGTTDDSQPTFSGTGKAGDLITILDNGSSIGSVTVDDNGTWSFKPNKDLPADNSITVIDTNKAGTSSDPSAPFPFTVDTSPATTPAIISATDAVGPVKGTVPDNGVTDDALPFFNGTGKAGDTVKLWEGTTLLGSGTVDTNGNWSIKPMSALSNATHTITATETNPAGNTGNISDPFHVTVLTGNPATPAAPTVTDNGANVPDGGTMPDGHPTISGNGTNGDVIHILDNGNEIGSVTVNPNGTWSYSPGADYLTPTVPHAITVKETNLAGMRTR</sequence>
<proteinExistence type="predicted"/>
<evidence type="ECO:0000256" key="1">
    <source>
        <dbReference type="SAM" id="MobiDB-lite"/>
    </source>
</evidence>